<feature type="binding site" evidence="8">
    <location>
        <begin position="11"/>
        <end position="13"/>
    </location>
    <ligand>
        <name>GTP</name>
        <dbReference type="ChEBI" id="CHEBI:37565"/>
    </ligand>
</feature>
<dbReference type="GO" id="GO:0046872">
    <property type="term" value="F:metal ion binding"/>
    <property type="evidence" value="ECO:0007669"/>
    <property type="project" value="UniProtKB-KW"/>
</dbReference>
<evidence type="ECO:0000256" key="7">
    <source>
        <dbReference type="ARBA" id="ARBA00023150"/>
    </source>
</evidence>
<feature type="domain" description="MobA-like NTP transferase" evidence="9">
    <location>
        <begin position="8"/>
        <end position="160"/>
    </location>
</feature>
<reference evidence="10 11" key="1">
    <citation type="submission" date="2017-04" db="EMBL/GenBank/DDBJ databases">
        <title>Novel microbial lineages endemic to geothermal iron-oxide mats fill important gaps in the evolutionary history of Archaea.</title>
        <authorList>
            <person name="Jay Z.J."/>
            <person name="Beam J.P."/>
            <person name="Dlakic M."/>
            <person name="Rusch D.B."/>
            <person name="Kozubal M.A."/>
            <person name="Inskeep W.P."/>
        </authorList>
    </citation>
    <scope>NUCLEOTIDE SEQUENCE [LARGE SCALE GENOMIC DNA]</scope>
    <source>
        <strain evidence="10">BE_D</strain>
    </source>
</reference>
<dbReference type="GO" id="GO:0006777">
    <property type="term" value="P:Mo-molybdopterin cofactor biosynthetic process"/>
    <property type="evidence" value="ECO:0007669"/>
    <property type="project" value="UniProtKB-KW"/>
</dbReference>
<evidence type="ECO:0000313" key="10">
    <source>
        <dbReference type="EMBL" id="PSO07141.1"/>
    </source>
</evidence>
<proteinExistence type="inferred from homology"/>
<dbReference type="GO" id="GO:0005525">
    <property type="term" value="F:GTP binding"/>
    <property type="evidence" value="ECO:0007669"/>
    <property type="project" value="UniProtKB-UniRule"/>
</dbReference>
<evidence type="ECO:0000259" key="9">
    <source>
        <dbReference type="Pfam" id="PF12804"/>
    </source>
</evidence>
<feature type="binding site" evidence="8">
    <location>
        <position position="102"/>
    </location>
    <ligand>
        <name>Mg(2+)</name>
        <dbReference type="ChEBI" id="CHEBI:18420"/>
    </ligand>
</feature>
<evidence type="ECO:0000256" key="8">
    <source>
        <dbReference type="HAMAP-Rule" id="MF_00316"/>
    </source>
</evidence>
<keyword evidence="4 8" id="KW-0547">Nucleotide-binding</keyword>
<sequence length="209" mass="22737">MVEHDLSAIVVCGGKSTRMGVDKAFLRLNGETFLSRIVSELKTITNQVFITVGSKRPESYLREAGGPVRIVGYTLEFGSPLSGLVAAVDFIETPYFALVGCDMPLVKAELIGYLYSACLGHSAAVPRWDASGVLEPLCAVYHTPSVRLGLRSVLDEGKYRLIDLIATLLDVVYVPTSRLASIDPNLNSLKNVNTPQEYALLLNSECSQR</sequence>
<dbReference type="InterPro" id="IPR013482">
    <property type="entry name" value="Molybde_CF_guanTrfase"/>
</dbReference>
<protein>
    <recommendedName>
        <fullName evidence="8">Probable molybdenum cofactor guanylyltransferase</fullName>
        <shortName evidence="8">MoCo guanylyltransferase</shortName>
        <ecNumber evidence="8">2.7.7.77</ecNumber>
    </recommendedName>
    <alternativeName>
        <fullName evidence="8">GTP:molybdopterin guanylyltransferase</fullName>
    </alternativeName>
    <alternativeName>
        <fullName evidence="8">Mo-MPT guanylyltransferase</fullName>
    </alternativeName>
    <alternativeName>
        <fullName evidence="8">Molybdopterin guanylyltransferase</fullName>
    </alternativeName>
    <alternativeName>
        <fullName evidence="8">Molybdopterin-guanine dinucleotide synthase</fullName>
        <shortName evidence="8">MGD synthase</shortName>
    </alternativeName>
</protein>
<dbReference type="CDD" id="cd02503">
    <property type="entry name" value="MobA"/>
    <property type="match status" value="1"/>
</dbReference>
<dbReference type="InterPro" id="IPR029044">
    <property type="entry name" value="Nucleotide-diphossugar_trans"/>
</dbReference>
<dbReference type="GO" id="GO:0005737">
    <property type="term" value="C:cytoplasm"/>
    <property type="evidence" value="ECO:0007669"/>
    <property type="project" value="UniProtKB-SubCell"/>
</dbReference>
<comment type="similarity">
    <text evidence="8">Belongs to the MobA family.</text>
</comment>
<dbReference type="AlphaFoldDB" id="A0A2R6C8D4"/>
<evidence type="ECO:0000256" key="6">
    <source>
        <dbReference type="ARBA" id="ARBA00023134"/>
    </source>
</evidence>
<evidence type="ECO:0000256" key="3">
    <source>
        <dbReference type="ARBA" id="ARBA00022723"/>
    </source>
</evidence>
<comment type="domain">
    <text evidence="8">The N-terminal domain determines nucleotide recognition and specific binding, while the C-terminal domain determines the specific binding to the target protein.</text>
</comment>
<organism evidence="10 11">
    <name type="scientific">Candidatus Marsarchaeota G2 archaeon BE_D</name>
    <dbReference type="NCBI Taxonomy" id="1978158"/>
    <lineage>
        <taxon>Archaea</taxon>
        <taxon>Candidatus Marsarchaeota</taxon>
        <taxon>Candidatus Marsarchaeota group 2</taxon>
    </lineage>
</organism>
<dbReference type="Proteomes" id="UP000242015">
    <property type="component" value="Unassembled WGS sequence"/>
</dbReference>
<keyword evidence="7 8" id="KW-0501">Molybdenum cofactor biosynthesis</keyword>
<dbReference type="EC" id="2.7.7.77" evidence="8"/>
<dbReference type="PANTHER" id="PTHR19136">
    <property type="entry name" value="MOLYBDENUM COFACTOR GUANYLYLTRANSFERASE"/>
    <property type="match status" value="1"/>
</dbReference>
<dbReference type="InterPro" id="IPR025877">
    <property type="entry name" value="MobA-like_NTP_Trfase"/>
</dbReference>
<comment type="cofactor">
    <cofactor evidence="8">
        <name>Mg(2+)</name>
        <dbReference type="ChEBI" id="CHEBI:18420"/>
    </cofactor>
</comment>
<dbReference type="Pfam" id="PF12804">
    <property type="entry name" value="NTP_transf_3"/>
    <property type="match status" value="1"/>
</dbReference>
<keyword evidence="6 8" id="KW-0342">GTP-binding</keyword>
<feature type="binding site" evidence="8">
    <location>
        <position position="23"/>
    </location>
    <ligand>
        <name>GTP</name>
        <dbReference type="ChEBI" id="CHEBI:37565"/>
    </ligand>
</feature>
<dbReference type="GO" id="GO:0061603">
    <property type="term" value="F:molybdenum cofactor guanylyltransferase activity"/>
    <property type="evidence" value="ECO:0007669"/>
    <property type="project" value="UniProtKB-EC"/>
</dbReference>
<evidence type="ECO:0000313" key="11">
    <source>
        <dbReference type="Proteomes" id="UP000242015"/>
    </source>
</evidence>
<comment type="subcellular location">
    <subcellularLocation>
        <location evidence="8">Cytoplasm</location>
    </subcellularLocation>
</comment>
<evidence type="ECO:0000256" key="1">
    <source>
        <dbReference type="ARBA" id="ARBA00022490"/>
    </source>
</evidence>
<comment type="catalytic activity">
    <reaction evidence="8">
        <text>Mo-molybdopterin + GTP + H(+) = Mo-molybdopterin guanine dinucleotide + diphosphate</text>
        <dbReference type="Rhea" id="RHEA:34243"/>
        <dbReference type="ChEBI" id="CHEBI:15378"/>
        <dbReference type="ChEBI" id="CHEBI:33019"/>
        <dbReference type="ChEBI" id="CHEBI:37565"/>
        <dbReference type="ChEBI" id="CHEBI:71302"/>
        <dbReference type="ChEBI" id="CHEBI:71310"/>
        <dbReference type="EC" id="2.7.7.77"/>
    </reaction>
</comment>
<keyword evidence="2 8" id="KW-0808">Transferase</keyword>
<evidence type="ECO:0000256" key="5">
    <source>
        <dbReference type="ARBA" id="ARBA00022842"/>
    </source>
</evidence>
<evidence type="ECO:0000256" key="4">
    <source>
        <dbReference type="ARBA" id="ARBA00022741"/>
    </source>
</evidence>
<dbReference type="PANTHER" id="PTHR19136:SF81">
    <property type="entry name" value="MOLYBDENUM COFACTOR GUANYLYLTRANSFERASE"/>
    <property type="match status" value="1"/>
</dbReference>
<dbReference type="HAMAP" id="MF_00316">
    <property type="entry name" value="MobA"/>
    <property type="match status" value="1"/>
</dbReference>
<keyword evidence="3 8" id="KW-0479">Metal-binding</keyword>
<evidence type="ECO:0000256" key="2">
    <source>
        <dbReference type="ARBA" id="ARBA00022679"/>
    </source>
</evidence>
<dbReference type="SUPFAM" id="SSF53448">
    <property type="entry name" value="Nucleotide-diphospho-sugar transferases"/>
    <property type="match status" value="1"/>
</dbReference>
<comment type="caution">
    <text evidence="10">The sequence shown here is derived from an EMBL/GenBank/DDBJ whole genome shotgun (WGS) entry which is preliminary data.</text>
</comment>
<name>A0A2R6C8D4_9ARCH</name>
<comment type="caution">
    <text evidence="8">Lacks conserved residue(s) required for the propagation of feature annotation.</text>
</comment>
<keyword evidence="1 8" id="KW-0963">Cytoplasm</keyword>
<keyword evidence="5 8" id="KW-0460">Magnesium</keyword>
<accession>A0A2R6C8D4</accession>
<dbReference type="EMBL" id="NEXF01000316">
    <property type="protein sequence ID" value="PSO07141.1"/>
    <property type="molecule type" value="Genomic_DNA"/>
</dbReference>
<feature type="binding site" evidence="8">
    <location>
        <position position="102"/>
    </location>
    <ligand>
        <name>GTP</name>
        <dbReference type="ChEBI" id="CHEBI:37565"/>
    </ligand>
</feature>
<comment type="function">
    <text evidence="8">Transfers a GMP moiety from GTP to Mo-molybdopterin (Mo-MPT) cofactor (Moco or molybdenum cofactor) to form Mo-molybdopterin guanine dinucleotide (Mo-MGD) cofactor.</text>
</comment>
<dbReference type="Gene3D" id="3.90.550.10">
    <property type="entry name" value="Spore Coat Polysaccharide Biosynthesis Protein SpsA, Chain A"/>
    <property type="match status" value="1"/>
</dbReference>
<gene>
    <name evidence="8" type="primary">mobA</name>
    <name evidence="10" type="ORF">B9Q04_12430</name>
</gene>